<sequence length="376" mass="41533">MIRFNLVSAFTFTLLGLVAAFPQMRYIRMAVPDVAKDPGDTSKATEVSQQNPSAASSNLDSQQLKQSVMLGGPVKFVPGITRIRTNPESLRSKSSPKKEILIDLYENEPEPPKRKFSSYIDLEWQNGESSQADALSQSSTGNSWQSEGENTGAADESHTSSTWQTGEENAQVNPDASQSSVANVWDDEDTNNPKTDSPQSSSSSNNRMNADPDDTQQDSIKSNDKYNDSKAPQEAETNTATRKYNAPANTPEYPDEFAGSDRRAPVIVPSSEMASFLKALGSSRSRSGNLRRPAAIASANLADQPLDYDVPSTSQFLRRIATQQSQLRDLLIQVLYRQTTLRDDIHRIDMQLTHVQQGLGMHGTSYDMHNRYIPSY</sequence>
<feature type="compositionally biased region" description="Polar residues" evidence="1">
    <location>
        <begin position="159"/>
        <end position="182"/>
    </location>
</feature>
<dbReference type="Proteomes" id="UP000094527">
    <property type="component" value="Unassembled WGS sequence"/>
</dbReference>
<evidence type="ECO:0000256" key="2">
    <source>
        <dbReference type="SAM" id="SignalP"/>
    </source>
</evidence>
<evidence type="ECO:0000256" key="1">
    <source>
        <dbReference type="SAM" id="MobiDB-lite"/>
    </source>
</evidence>
<feature type="compositionally biased region" description="Polar residues" evidence="1">
    <location>
        <begin position="128"/>
        <end position="149"/>
    </location>
</feature>
<comment type="caution">
    <text evidence="3">The sequence shown here is derived from an EMBL/GenBank/DDBJ whole genome shotgun (WGS) entry which is preliminary data.</text>
</comment>
<feature type="signal peptide" evidence="2">
    <location>
        <begin position="1"/>
        <end position="20"/>
    </location>
</feature>
<keyword evidence="4" id="KW-1185">Reference proteome</keyword>
<dbReference type="AlphaFoldDB" id="A0A1D2NKW1"/>
<protein>
    <submittedName>
        <fullName evidence="3">Uncharacterized protein</fullName>
    </submittedName>
</protein>
<proteinExistence type="predicted"/>
<evidence type="ECO:0000313" key="3">
    <source>
        <dbReference type="EMBL" id="ODN05872.1"/>
    </source>
</evidence>
<reference evidence="3 4" key="1">
    <citation type="journal article" date="2016" name="Genome Biol. Evol.">
        <title>Gene Family Evolution Reflects Adaptation to Soil Environmental Stressors in the Genome of the Collembolan Orchesella cincta.</title>
        <authorList>
            <person name="Faddeeva-Vakhrusheva A."/>
            <person name="Derks M.F."/>
            <person name="Anvar S.Y."/>
            <person name="Agamennone V."/>
            <person name="Suring W."/>
            <person name="Smit S."/>
            <person name="van Straalen N.M."/>
            <person name="Roelofs D."/>
        </authorList>
    </citation>
    <scope>NUCLEOTIDE SEQUENCE [LARGE SCALE GENOMIC DNA]</scope>
    <source>
        <tissue evidence="3">Mixed pool</tissue>
    </source>
</reference>
<feature type="region of interest" description="Disordered" evidence="1">
    <location>
        <begin position="36"/>
        <end position="62"/>
    </location>
</feature>
<gene>
    <name evidence="3" type="ORF">Ocin01_00808</name>
</gene>
<keyword evidence="2" id="KW-0732">Signal</keyword>
<accession>A0A1D2NKW1</accession>
<feature type="region of interest" description="Disordered" evidence="1">
    <location>
        <begin position="128"/>
        <end position="259"/>
    </location>
</feature>
<feature type="chain" id="PRO_5008905699" evidence="2">
    <location>
        <begin position="21"/>
        <end position="376"/>
    </location>
</feature>
<organism evidence="3 4">
    <name type="scientific">Orchesella cincta</name>
    <name type="common">Springtail</name>
    <name type="synonym">Podura cincta</name>
    <dbReference type="NCBI Taxonomy" id="48709"/>
    <lineage>
        <taxon>Eukaryota</taxon>
        <taxon>Metazoa</taxon>
        <taxon>Ecdysozoa</taxon>
        <taxon>Arthropoda</taxon>
        <taxon>Hexapoda</taxon>
        <taxon>Collembola</taxon>
        <taxon>Entomobryomorpha</taxon>
        <taxon>Entomobryoidea</taxon>
        <taxon>Orchesellidae</taxon>
        <taxon>Orchesellinae</taxon>
        <taxon>Orchesella</taxon>
    </lineage>
</organism>
<evidence type="ECO:0000313" key="4">
    <source>
        <dbReference type="Proteomes" id="UP000094527"/>
    </source>
</evidence>
<name>A0A1D2NKW1_ORCCI</name>
<feature type="compositionally biased region" description="Basic and acidic residues" evidence="1">
    <location>
        <begin position="221"/>
        <end position="233"/>
    </location>
</feature>
<feature type="compositionally biased region" description="Polar residues" evidence="1">
    <location>
        <begin position="42"/>
        <end position="62"/>
    </location>
</feature>
<dbReference type="EMBL" id="LJIJ01000014">
    <property type="protein sequence ID" value="ODN05872.1"/>
    <property type="molecule type" value="Genomic_DNA"/>
</dbReference>